<dbReference type="EMBL" id="JTDL01000037">
    <property type="protein sequence ID" value="KHL05090.1"/>
    <property type="molecule type" value="Genomic_DNA"/>
</dbReference>
<dbReference type="Proteomes" id="UP000030982">
    <property type="component" value="Unassembled WGS sequence"/>
</dbReference>
<name>A0A0B2ASY0_9MICC</name>
<reference evidence="2 3" key="1">
    <citation type="submission" date="2014-09" db="EMBL/GenBank/DDBJ databases">
        <title>Genome sequence of Sinomonas sp. MUSC 117.</title>
        <authorList>
            <person name="Lee L.-H."/>
        </authorList>
    </citation>
    <scope>NUCLEOTIDE SEQUENCE [LARGE SCALE GENOMIC DNA]</scope>
    <source>
        <strain evidence="2 3">MUSC 117</strain>
    </source>
</reference>
<dbReference type="CDD" id="cd11614">
    <property type="entry name" value="SAF_CpaB_FlgA_like"/>
    <property type="match status" value="1"/>
</dbReference>
<evidence type="ECO:0000313" key="2">
    <source>
        <dbReference type="EMBL" id="KHL05090.1"/>
    </source>
</evidence>
<accession>A0A0B2ASY0</accession>
<sequence length="199" mass="19810">MAAALLCGAVAISVYQLTPASAPQSPIVVAGADLPAGALVSAAQLRIAHVPYGAVPDGAVREIAAAEGKRLSAPVRRGGMLTDASTVGPGLLAGTPPGTAAVPVRVADPDSLQLVRTGQAVDLVLAEESGREGRNASRIASGVTVLWTGSVTDQSGAWLGPPKDQNGLLVVAASPEVAPILAGASARGKVFFALVETPR</sequence>
<dbReference type="STRING" id="1338436.LK10_03200"/>
<organism evidence="2 3">
    <name type="scientific">Sinomonas humi</name>
    <dbReference type="NCBI Taxonomy" id="1338436"/>
    <lineage>
        <taxon>Bacteria</taxon>
        <taxon>Bacillati</taxon>
        <taxon>Actinomycetota</taxon>
        <taxon>Actinomycetes</taxon>
        <taxon>Micrococcales</taxon>
        <taxon>Micrococcaceae</taxon>
        <taxon>Sinomonas</taxon>
    </lineage>
</organism>
<protein>
    <recommendedName>
        <fullName evidence="1">SAF domain-containing protein</fullName>
    </recommendedName>
</protein>
<dbReference type="Pfam" id="PF08666">
    <property type="entry name" value="SAF"/>
    <property type="match status" value="1"/>
</dbReference>
<gene>
    <name evidence="2" type="ORF">LK10_03200</name>
</gene>
<keyword evidence="3" id="KW-1185">Reference proteome</keyword>
<dbReference type="AlphaFoldDB" id="A0A0B2ASY0"/>
<dbReference type="InterPro" id="IPR013974">
    <property type="entry name" value="SAF"/>
</dbReference>
<dbReference type="Pfam" id="PF16976">
    <property type="entry name" value="RcpC"/>
    <property type="match status" value="1"/>
</dbReference>
<evidence type="ECO:0000259" key="1">
    <source>
        <dbReference type="SMART" id="SM00858"/>
    </source>
</evidence>
<dbReference type="SMART" id="SM00858">
    <property type="entry name" value="SAF"/>
    <property type="match status" value="1"/>
</dbReference>
<proteinExistence type="predicted"/>
<evidence type="ECO:0000313" key="3">
    <source>
        <dbReference type="Proteomes" id="UP000030982"/>
    </source>
</evidence>
<feature type="domain" description="SAF" evidence="1">
    <location>
        <begin position="25"/>
        <end position="87"/>
    </location>
</feature>
<dbReference type="InterPro" id="IPR031571">
    <property type="entry name" value="RcpC_dom"/>
</dbReference>
<comment type="caution">
    <text evidence="2">The sequence shown here is derived from an EMBL/GenBank/DDBJ whole genome shotgun (WGS) entry which is preliminary data.</text>
</comment>